<organism evidence="3 4">
    <name type="scientific">Jeotgalibaca dankookensis</name>
    <dbReference type="NCBI Taxonomy" id="708126"/>
    <lineage>
        <taxon>Bacteria</taxon>
        <taxon>Bacillati</taxon>
        <taxon>Bacillota</taxon>
        <taxon>Bacilli</taxon>
        <taxon>Lactobacillales</taxon>
        <taxon>Carnobacteriaceae</taxon>
        <taxon>Jeotgalibaca</taxon>
    </lineage>
</organism>
<dbReference type="FunFam" id="2.30.180.10:FF:000032">
    <property type="entry name" value="Fasciclin domain-containing protein, putative"/>
    <property type="match status" value="1"/>
</dbReference>
<evidence type="ECO:0000259" key="2">
    <source>
        <dbReference type="PROSITE" id="PS50213"/>
    </source>
</evidence>
<feature type="signal peptide" evidence="1">
    <location>
        <begin position="1"/>
        <end position="23"/>
    </location>
</feature>
<dbReference type="GO" id="GO:0005615">
    <property type="term" value="C:extracellular space"/>
    <property type="evidence" value="ECO:0007669"/>
    <property type="project" value="TreeGrafter"/>
</dbReference>
<dbReference type="STRING" id="708126.BW727_101241"/>
<gene>
    <name evidence="3" type="ORF">BW727_101241</name>
</gene>
<dbReference type="RefSeq" id="WP_149025734.1">
    <property type="nucleotide sequence ID" value="NZ_BBYN01000009.1"/>
</dbReference>
<reference evidence="3 4" key="1">
    <citation type="journal article" date="2014" name="Int. J. Syst. Evol. Microbiol.">
        <title>Jeotgalibaca dankookensis gen. nov., sp. nov., a member of the family Carnobacteriaceae, isolated from seujeot (Korean traditional food).</title>
        <authorList>
            <person name="Lee D.G."/>
            <person name="Trujillo M.E."/>
            <person name="Kang H."/>
            <person name="Ahn T.Y."/>
        </authorList>
    </citation>
    <scope>NUCLEOTIDE SEQUENCE [LARGE SCALE GENOMIC DNA]</scope>
    <source>
        <strain evidence="3 4">EX-07</strain>
    </source>
</reference>
<keyword evidence="1" id="KW-0732">Signal</keyword>
<dbReference type="OrthoDB" id="9800666at2"/>
<dbReference type="Proteomes" id="UP000188993">
    <property type="component" value="Chromosome"/>
</dbReference>
<evidence type="ECO:0000256" key="1">
    <source>
        <dbReference type="SAM" id="SignalP"/>
    </source>
</evidence>
<dbReference type="SMART" id="SM00554">
    <property type="entry name" value="FAS1"/>
    <property type="match status" value="1"/>
</dbReference>
<dbReference type="PROSITE" id="PS51257">
    <property type="entry name" value="PROKAR_LIPOPROTEIN"/>
    <property type="match status" value="1"/>
</dbReference>
<dbReference type="EMBL" id="CP019728">
    <property type="protein sequence ID" value="AQS53608.1"/>
    <property type="molecule type" value="Genomic_DNA"/>
</dbReference>
<keyword evidence="4" id="KW-1185">Reference proteome</keyword>
<dbReference type="InterPro" id="IPR050904">
    <property type="entry name" value="Adhesion/Biosynth-related"/>
</dbReference>
<feature type="chain" id="PRO_5038419845" evidence="1">
    <location>
        <begin position="24"/>
        <end position="220"/>
    </location>
</feature>
<dbReference type="Gene3D" id="2.30.180.10">
    <property type="entry name" value="FAS1 domain"/>
    <property type="match status" value="1"/>
</dbReference>
<dbReference type="Pfam" id="PF02469">
    <property type="entry name" value="Fasciclin"/>
    <property type="match status" value="1"/>
</dbReference>
<sequence length="220" mass="23552">MSKELLKKVQLGLVSFAAAGVLAGCSTNDTTDDTMIEDPMTEESVEVVEPVEVESVEMESSMEIESVGMEESAENEEDIVAIAQGNPDFSILVSALQEADLVETLQGDGPFTVFAPTNAAFEQLLMDLDITAEELLAQPDLANVLTYHVVSGDIMAADLTDGMEAETVNGEELMFDLSGDPMVNDAMITTTDLEATNGVVHVIDKVLVPSDFELQEVEAN</sequence>
<feature type="domain" description="FAS1" evidence="2">
    <location>
        <begin position="76"/>
        <end position="207"/>
    </location>
</feature>
<dbReference type="InterPro" id="IPR036378">
    <property type="entry name" value="FAS1_dom_sf"/>
</dbReference>
<accession>A0A1S6IPY1</accession>
<dbReference type="PANTHER" id="PTHR10900">
    <property type="entry name" value="PERIOSTIN-RELATED"/>
    <property type="match status" value="1"/>
</dbReference>
<dbReference type="SUPFAM" id="SSF82153">
    <property type="entry name" value="FAS1 domain"/>
    <property type="match status" value="1"/>
</dbReference>
<name>A0A1S6IPY1_9LACT</name>
<keyword evidence="3" id="KW-0449">Lipoprotein</keyword>
<dbReference type="InterPro" id="IPR000782">
    <property type="entry name" value="FAS1_domain"/>
</dbReference>
<protein>
    <submittedName>
        <fullName evidence="3">Cell surface lipoprotein MPT83</fullName>
    </submittedName>
</protein>
<dbReference type="PROSITE" id="PS50213">
    <property type="entry name" value="FAS1"/>
    <property type="match status" value="1"/>
</dbReference>
<proteinExistence type="predicted"/>
<evidence type="ECO:0000313" key="4">
    <source>
        <dbReference type="Proteomes" id="UP000188993"/>
    </source>
</evidence>
<dbReference type="KEGG" id="jda:BW727_101241"/>
<evidence type="ECO:0000313" key="3">
    <source>
        <dbReference type="EMBL" id="AQS53608.1"/>
    </source>
</evidence>
<dbReference type="AlphaFoldDB" id="A0A1S6IPY1"/>
<dbReference type="PANTHER" id="PTHR10900:SF77">
    <property type="entry name" value="FI19380P1"/>
    <property type="match status" value="1"/>
</dbReference>